<dbReference type="Proteomes" id="UP000492821">
    <property type="component" value="Unassembled WGS sequence"/>
</dbReference>
<organism evidence="1 2">
    <name type="scientific">Panagrellus redivivus</name>
    <name type="common">Microworm</name>
    <dbReference type="NCBI Taxonomy" id="6233"/>
    <lineage>
        <taxon>Eukaryota</taxon>
        <taxon>Metazoa</taxon>
        <taxon>Ecdysozoa</taxon>
        <taxon>Nematoda</taxon>
        <taxon>Chromadorea</taxon>
        <taxon>Rhabditida</taxon>
        <taxon>Tylenchina</taxon>
        <taxon>Panagrolaimomorpha</taxon>
        <taxon>Panagrolaimoidea</taxon>
        <taxon>Panagrolaimidae</taxon>
        <taxon>Panagrellus</taxon>
    </lineage>
</organism>
<reference evidence="1" key="1">
    <citation type="journal article" date="2013" name="Genetics">
        <title>The draft genome and transcriptome of Panagrellus redivivus are shaped by the harsh demands of a free-living lifestyle.</title>
        <authorList>
            <person name="Srinivasan J."/>
            <person name="Dillman A.R."/>
            <person name="Macchietto M.G."/>
            <person name="Heikkinen L."/>
            <person name="Lakso M."/>
            <person name="Fracchia K.M."/>
            <person name="Antoshechkin I."/>
            <person name="Mortazavi A."/>
            <person name="Wong G."/>
            <person name="Sternberg P.W."/>
        </authorList>
    </citation>
    <scope>NUCLEOTIDE SEQUENCE [LARGE SCALE GENOMIC DNA]</scope>
    <source>
        <strain evidence="1">MT8872</strain>
    </source>
</reference>
<reference evidence="2" key="2">
    <citation type="submission" date="2020-10" db="UniProtKB">
        <authorList>
            <consortium name="WormBaseParasite"/>
        </authorList>
    </citation>
    <scope>IDENTIFICATION</scope>
</reference>
<dbReference type="AlphaFoldDB" id="A0A7E4W580"/>
<dbReference type="WBParaSite" id="Pan_g670.t1">
    <property type="protein sequence ID" value="Pan_g670.t1"/>
    <property type="gene ID" value="Pan_g670"/>
</dbReference>
<proteinExistence type="predicted"/>
<name>A0A7E4W580_PANRE</name>
<sequence length="134" mass="14282">MSIQTLQKAPFDVPVDKCHASLAFTTHHDRHAYILSFLAPGMCMLFCVSGAGVIEEFALAAVDGTPLAVAGHSFFCFPVSNEPATTLSSCQRRPVTSIHDESGFANATEVPLMRVSSGIVGVDKEREAKISMGP</sequence>
<evidence type="ECO:0000313" key="1">
    <source>
        <dbReference type="Proteomes" id="UP000492821"/>
    </source>
</evidence>
<accession>A0A7E4W580</accession>
<evidence type="ECO:0000313" key="2">
    <source>
        <dbReference type="WBParaSite" id="Pan_g670.t1"/>
    </source>
</evidence>
<protein>
    <submittedName>
        <fullName evidence="2">Cupin type-1 domain-containing protein</fullName>
    </submittedName>
</protein>
<keyword evidence="1" id="KW-1185">Reference proteome</keyword>